<dbReference type="CDD" id="cd00371">
    <property type="entry name" value="HMA"/>
    <property type="match status" value="1"/>
</dbReference>
<evidence type="ECO:0000313" key="3">
    <source>
        <dbReference type="Proteomes" id="UP000323164"/>
    </source>
</evidence>
<dbReference type="Proteomes" id="UP000323164">
    <property type="component" value="Unassembled WGS sequence"/>
</dbReference>
<dbReference type="AlphaFoldDB" id="A0A5D8Z4M7"/>
<reference evidence="2 3" key="1">
    <citation type="submission" date="2019-08" db="EMBL/GenBank/DDBJ databases">
        <title>Draft genome sequence of Lysobacter sp. UKS-15.</title>
        <authorList>
            <person name="Im W.-T."/>
        </authorList>
    </citation>
    <scope>NUCLEOTIDE SEQUENCE [LARGE SCALE GENOMIC DNA]</scope>
    <source>
        <strain evidence="2 3">UKS-15</strain>
    </source>
</reference>
<accession>A0A5D8Z4M7</accession>
<dbReference type="Gene3D" id="3.30.70.100">
    <property type="match status" value="1"/>
</dbReference>
<feature type="domain" description="HMA" evidence="1">
    <location>
        <begin position="1"/>
        <end position="60"/>
    </location>
</feature>
<protein>
    <submittedName>
        <fullName evidence="2">Heavy-metal-associated domain-containing protein</fullName>
    </submittedName>
</protein>
<dbReference type="InterPro" id="IPR006121">
    <property type="entry name" value="HMA_dom"/>
</dbReference>
<dbReference type="SUPFAM" id="SSF55008">
    <property type="entry name" value="HMA, heavy metal-associated domain"/>
    <property type="match status" value="1"/>
</dbReference>
<dbReference type="GO" id="GO:0046872">
    <property type="term" value="F:metal ion binding"/>
    <property type="evidence" value="ECO:0007669"/>
    <property type="project" value="InterPro"/>
</dbReference>
<dbReference type="RefSeq" id="WP_149352878.1">
    <property type="nucleotide sequence ID" value="NZ_VTRV01000076.1"/>
</dbReference>
<dbReference type="EMBL" id="VTRV01000076">
    <property type="protein sequence ID" value="TZF89699.1"/>
    <property type="molecule type" value="Genomic_DNA"/>
</dbReference>
<gene>
    <name evidence="2" type="ORF">FW784_08290</name>
</gene>
<proteinExistence type="predicted"/>
<name>A0A5D8Z4M7_9GAMM</name>
<keyword evidence="3" id="KW-1185">Reference proteome</keyword>
<dbReference type="PROSITE" id="PS50846">
    <property type="entry name" value="HMA_2"/>
    <property type="match status" value="1"/>
</dbReference>
<dbReference type="OrthoDB" id="9814359at2"/>
<comment type="caution">
    <text evidence="2">The sequence shown here is derived from an EMBL/GenBank/DDBJ whole genome shotgun (WGS) entry which is preliminary data.</text>
</comment>
<organism evidence="2 3">
    <name type="scientific">Cognatilysobacter lacus</name>
    <dbReference type="NCBI Taxonomy" id="1643323"/>
    <lineage>
        <taxon>Bacteria</taxon>
        <taxon>Pseudomonadati</taxon>
        <taxon>Pseudomonadota</taxon>
        <taxon>Gammaproteobacteria</taxon>
        <taxon>Lysobacterales</taxon>
        <taxon>Lysobacteraceae</taxon>
        <taxon>Cognatilysobacter</taxon>
    </lineage>
</organism>
<evidence type="ECO:0000313" key="2">
    <source>
        <dbReference type="EMBL" id="TZF89699.1"/>
    </source>
</evidence>
<evidence type="ECO:0000259" key="1">
    <source>
        <dbReference type="PROSITE" id="PS50846"/>
    </source>
</evidence>
<dbReference type="InterPro" id="IPR036163">
    <property type="entry name" value="HMA_dom_sf"/>
</dbReference>
<sequence>MRLNVEGMTCGHCERAVKKAIAAIGGSAQVDLATGTVEVEGVDDAASARRAIESEGYTVVDTAAAAPKTGCCSKP</sequence>
<dbReference type="Pfam" id="PF00403">
    <property type="entry name" value="HMA"/>
    <property type="match status" value="1"/>
</dbReference>